<evidence type="ECO:0000259" key="2">
    <source>
        <dbReference type="Pfam" id="PF02481"/>
    </source>
</evidence>
<evidence type="ECO:0000256" key="1">
    <source>
        <dbReference type="ARBA" id="ARBA00006525"/>
    </source>
</evidence>
<evidence type="ECO:0000313" key="5">
    <source>
        <dbReference type="Proteomes" id="UP001596189"/>
    </source>
</evidence>
<dbReference type="InterPro" id="IPR036388">
    <property type="entry name" value="WH-like_DNA-bd_sf"/>
</dbReference>
<proteinExistence type="inferred from homology"/>
<dbReference type="Proteomes" id="UP001596189">
    <property type="component" value="Unassembled WGS sequence"/>
</dbReference>
<dbReference type="InterPro" id="IPR057666">
    <property type="entry name" value="DrpA_SLOG"/>
</dbReference>
<dbReference type="Pfam" id="PF17782">
    <property type="entry name" value="WHD_DprA"/>
    <property type="match status" value="1"/>
</dbReference>
<dbReference type="PANTHER" id="PTHR43022:SF1">
    <property type="entry name" value="PROTEIN SMF"/>
    <property type="match status" value="1"/>
</dbReference>
<dbReference type="RefSeq" id="WP_345717868.1">
    <property type="nucleotide sequence ID" value="NZ_BAABFP010000007.1"/>
</dbReference>
<dbReference type="PANTHER" id="PTHR43022">
    <property type="entry name" value="PROTEIN SMF"/>
    <property type="match status" value="1"/>
</dbReference>
<comment type="similarity">
    <text evidence="1">Belongs to the DprA/Smf family.</text>
</comment>
<evidence type="ECO:0000313" key="4">
    <source>
        <dbReference type="EMBL" id="MFC6009353.1"/>
    </source>
</evidence>
<protein>
    <submittedName>
        <fullName evidence="4">DNA-processing protein DprA</fullName>
    </submittedName>
</protein>
<dbReference type="Gene3D" id="1.10.10.10">
    <property type="entry name" value="Winged helix-like DNA-binding domain superfamily/Winged helix DNA-binding domain"/>
    <property type="match status" value="1"/>
</dbReference>
<dbReference type="InterPro" id="IPR041614">
    <property type="entry name" value="DprA_WH"/>
</dbReference>
<feature type="domain" description="Smf/DprA SLOG" evidence="2">
    <location>
        <begin position="82"/>
        <end position="290"/>
    </location>
</feature>
<dbReference type="Pfam" id="PF02481">
    <property type="entry name" value="DNA_processg_A"/>
    <property type="match status" value="1"/>
</dbReference>
<organism evidence="4 5">
    <name type="scientific">Angustibacter luteus</name>
    <dbReference type="NCBI Taxonomy" id="658456"/>
    <lineage>
        <taxon>Bacteria</taxon>
        <taxon>Bacillati</taxon>
        <taxon>Actinomycetota</taxon>
        <taxon>Actinomycetes</taxon>
        <taxon>Kineosporiales</taxon>
        <taxon>Kineosporiaceae</taxon>
    </lineage>
</organism>
<evidence type="ECO:0000259" key="3">
    <source>
        <dbReference type="Pfam" id="PF17782"/>
    </source>
</evidence>
<feature type="domain" description="DprA winged helix" evidence="3">
    <location>
        <begin position="306"/>
        <end position="363"/>
    </location>
</feature>
<dbReference type="SUPFAM" id="SSF102405">
    <property type="entry name" value="MCP/YpsA-like"/>
    <property type="match status" value="1"/>
</dbReference>
<keyword evidence="5" id="KW-1185">Reference proteome</keyword>
<dbReference type="Gene3D" id="3.40.50.450">
    <property type="match status" value="1"/>
</dbReference>
<gene>
    <name evidence="4" type="primary">dprA</name>
    <name evidence="4" type="ORF">ACFQDO_19655</name>
</gene>
<dbReference type="InterPro" id="IPR003488">
    <property type="entry name" value="DprA"/>
</dbReference>
<dbReference type="NCBIfam" id="TIGR00732">
    <property type="entry name" value="dprA"/>
    <property type="match status" value="1"/>
</dbReference>
<reference evidence="5" key="1">
    <citation type="journal article" date="2019" name="Int. J. Syst. Evol. Microbiol.">
        <title>The Global Catalogue of Microorganisms (GCM) 10K type strain sequencing project: providing services to taxonomists for standard genome sequencing and annotation.</title>
        <authorList>
            <consortium name="The Broad Institute Genomics Platform"/>
            <consortium name="The Broad Institute Genome Sequencing Center for Infectious Disease"/>
            <person name="Wu L."/>
            <person name="Ma J."/>
        </authorList>
    </citation>
    <scope>NUCLEOTIDE SEQUENCE [LARGE SCALE GENOMIC DNA]</scope>
    <source>
        <strain evidence="5">KACC 14249</strain>
    </source>
</reference>
<name>A0ABW1JKR0_9ACTN</name>
<accession>A0ABW1JKR0</accession>
<sequence>MRAAERLTFDPDDERLARAAWSRLAEPGDLRVHALLTQVGPGEALRALVSRDVEWMERFRPRLAELEPARDLRTLASVGGRLILPSDPEWPTGLDELTAPPPCLWVRGPLALDSLAARSVAIVGARASTAYGEHVAGDLASGAAGRGFVVVSGLAYGIDGVAHRGALTAGDSVAVVAGGVDRAYPRGHEGLMAVLVREGAVVSEVPPGSAPTRSRFLQRNRLIAAMTRGTVVVEAAMRSGALSTARCAAALGRPVGAVPGPITSVSSAGCHELVREGRAVLVTDAAELADLVGSLGADAATPAPGASSPYDELDEVALRVADALPVRSGRPLDRLCVASGLDPATVQSALGRLALLGLAERHAHGWRRVRSAAPSRA</sequence>
<comment type="caution">
    <text evidence="4">The sequence shown here is derived from an EMBL/GenBank/DDBJ whole genome shotgun (WGS) entry which is preliminary data.</text>
</comment>
<dbReference type="EMBL" id="JBHSRD010000008">
    <property type="protein sequence ID" value="MFC6009353.1"/>
    <property type="molecule type" value="Genomic_DNA"/>
</dbReference>